<dbReference type="SUPFAM" id="SSF53067">
    <property type="entry name" value="Actin-like ATPase domain"/>
    <property type="match status" value="1"/>
</dbReference>
<organism evidence="4 5">
    <name type="scientific">Panagrolaimus davidi</name>
    <dbReference type="NCBI Taxonomy" id="227884"/>
    <lineage>
        <taxon>Eukaryota</taxon>
        <taxon>Metazoa</taxon>
        <taxon>Ecdysozoa</taxon>
        <taxon>Nematoda</taxon>
        <taxon>Chromadorea</taxon>
        <taxon>Rhabditida</taxon>
        <taxon>Tylenchina</taxon>
        <taxon>Panagrolaimomorpha</taxon>
        <taxon>Panagrolaimoidea</taxon>
        <taxon>Panagrolaimidae</taxon>
        <taxon>Panagrolaimus</taxon>
    </lineage>
</organism>
<evidence type="ECO:0000256" key="1">
    <source>
        <dbReference type="ARBA" id="ARBA00007381"/>
    </source>
</evidence>
<evidence type="ECO:0000313" key="5">
    <source>
        <dbReference type="WBParaSite" id="PDA_v2.g28475.t1"/>
    </source>
</evidence>
<dbReference type="AlphaFoldDB" id="A0A914QBA4"/>
<keyword evidence="2" id="KW-0547">Nucleotide-binding</keyword>
<dbReference type="WBParaSite" id="PDA_v2.g28475.t1">
    <property type="protein sequence ID" value="PDA_v2.g28475.t1"/>
    <property type="gene ID" value="PDA_v2.g28475"/>
</dbReference>
<keyword evidence="3" id="KW-0067">ATP-binding</keyword>
<comment type="similarity">
    <text evidence="1">Belongs to the heat shock protein 70 family.</text>
</comment>
<keyword evidence="4" id="KW-1185">Reference proteome</keyword>
<dbReference type="InterPro" id="IPR043129">
    <property type="entry name" value="ATPase_NBD"/>
</dbReference>
<dbReference type="Pfam" id="PF00012">
    <property type="entry name" value="HSP70"/>
    <property type="match status" value="1"/>
</dbReference>
<dbReference type="Gene3D" id="3.30.30.30">
    <property type="match status" value="1"/>
</dbReference>
<dbReference type="GO" id="GO:0140662">
    <property type="term" value="F:ATP-dependent protein folding chaperone"/>
    <property type="evidence" value="ECO:0007669"/>
    <property type="project" value="InterPro"/>
</dbReference>
<protein>
    <submittedName>
        <fullName evidence="5">Heat shock protein 70</fullName>
    </submittedName>
</protein>
<dbReference type="Gene3D" id="3.30.420.40">
    <property type="match status" value="2"/>
</dbReference>
<dbReference type="GO" id="GO:0005524">
    <property type="term" value="F:ATP binding"/>
    <property type="evidence" value="ECO:0007669"/>
    <property type="project" value="UniProtKB-KW"/>
</dbReference>
<proteinExistence type="inferred from homology"/>
<reference evidence="5" key="1">
    <citation type="submission" date="2022-11" db="UniProtKB">
        <authorList>
            <consortium name="WormBaseParasite"/>
        </authorList>
    </citation>
    <scope>IDENTIFICATION</scope>
</reference>
<accession>A0A914QBA4</accession>
<dbReference type="Proteomes" id="UP000887578">
    <property type="component" value="Unplaced"/>
</dbReference>
<name>A0A914QBA4_9BILA</name>
<evidence type="ECO:0000313" key="4">
    <source>
        <dbReference type="Proteomes" id="UP000887578"/>
    </source>
</evidence>
<dbReference type="PANTHER" id="PTHR19375">
    <property type="entry name" value="HEAT SHOCK PROTEIN 70KDA"/>
    <property type="match status" value="1"/>
</dbReference>
<dbReference type="InterPro" id="IPR013126">
    <property type="entry name" value="Hsp_70_fam"/>
</dbReference>
<evidence type="ECO:0000256" key="3">
    <source>
        <dbReference type="ARBA" id="ARBA00022840"/>
    </source>
</evidence>
<sequence length="125" mass="13926">MFWPFGIIEADGKVCLQVQKFNGRGAISPEEIAADLLKHMKQKTEEFQGKKLAKAVLTIPATFTEAQKNSTLEAAKMAGWEEIVLLSEPIAASFAFFNDRPIENNSFILLFDLGGGTLDFGRRRF</sequence>
<dbReference type="FunFam" id="3.30.420.40:FF:000028">
    <property type="entry name" value="heat shock 70 kDa protein-like"/>
    <property type="match status" value="1"/>
</dbReference>
<evidence type="ECO:0000256" key="2">
    <source>
        <dbReference type="ARBA" id="ARBA00022741"/>
    </source>
</evidence>